<keyword evidence="14" id="KW-1185">Reference proteome</keyword>
<evidence type="ECO:0000256" key="8">
    <source>
        <dbReference type="ARBA" id="ARBA00023136"/>
    </source>
</evidence>
<keyword evidence="3" id="KW-0645">Protease</keyword>
<evidence type="ECO:0000256" key="9">
    <source>
        <dbReference type="ARBA" id="ARBA00047280"/>
    </source>
</evidence>
<dbReference type="AlphaFoldDB" id="A0A0C9ZL52"/>
<dbReference type="GO" id="GO:0005789">
    <property type="term" value="C:endoplasmic reticulum membrane"/>
    <property type="evidence" value="ECO:0007669"/>
    <property type="project" value="UniProtKB-SubCell"/>
</dbReference>
<feature type="transmembrane region" description="Helical" evidence="11">
    <location>
        <begin position="231"/>
        <end position="250"/>
    </location>
</feature>
<feature type="domain" description="CAAX prenyl protease 2/Lysostaphin resistance protein A-like" evidence="12">
    <location>
        <begin position="159"/>
        <end position="268"/>
    </location>
</feature>
<dbReference type="PANTHER" id="PTHR13046">
    <property type="entry name" value="PROTEASE U48 CAAX PRENYL PROTEASE RCE1"/>
    <property type="match status" value="1"/>
</dbReference>
<dbReference type="InterPro" id="IPR003675">
    <property type="entry name" value="Rce1/LyrA-like_dom"/>
</dbReference>
<feature type="transmembrane region" description="Helical" evidence="11">
    <location>
        <begin position="69"/>
        <end position="87"/>
    </location>
</feature>
<feature type="transmembrane region" description="Helical" evidence="11">
    <location>
        <begin position="285"/>
        <end position="305"/>
    </location>
</feature>
<comment type="catalytic activity">
    <reaction evidence="9">
        <text>Hydrolyzes the peptide bond -P2-(S-farnesyl or geranylgeranyl)C-P1'-P2'-P3'-COOH where P1' and P2' are amino acids with aliphatic sidechains and P3' is any C-terminal residue.</text>
        <dbReference type="EC" id="3.4.26.1"/>
    </reaction>
</comment>
<evidence type="ECO:0000256" key="1">
    <source>
        <dbReference type="ARBA" id="ARBA00004477"/>
    </source>
</evidence>
<dbReference type="Pfam" id="PF02517">
    <property type="entry name" value="Rce1-like"/>
    <property type="match status" value="1"/>
</dbReference>
<evidence type="ECO:0000259" key="12">
    <source>
        <dbReference type="Pfam" id="PF02517"/>
    </source>
</evidence>
<evidence type="ECO:0000256" key="10">
    <source>
        <dbReference type="ARBA" id="ARBA00049729"/>
    </source>
</evidence>
<evidence type="ECO:0000313" key="14">
    <source>
        <dbReference type="Proteomes" id="UP000054018"/>
    </source>
</evidence>
<keyword evidence="7 11" id="KW-1133">Transmembrane helix</keyword>
<dbReference type="HOGENOM" id="CLU_049909_1_0_1"/>
<evidence type="ECO:0000256" key="3">
    <source>
        <dbReference type="ARBA" id="ARBA00022670"/>
    </source>
</evidence>
<evidence type="ECO:0000256" key="5">
    <source>
        <dbReference type="ARBA" id="ARBA00022801"/>
    </source>
</evidence>
<reference evidence="13 14" key="1">
    <citation type="submission" date="2014-04" db="EMBL/GenBank/DDBJ databases">
        <authorList>
            <consortium name="DOE Joint Genome Institute"/>
            <person name="Kuo A."/>
            <person name="Kohler A."/>
            <person name="Costa M.D."/>
            <person name="Nagy L.G."/>
            <person name="Floudas D."/>
            <person name="Copeland A."/>
            <person name="Barry K.W."/>
            <person name="Cichocki N."/>
            <person name="Veneault-Fourrey C."/>
            <person name="LaButti K."/>
            <person name="Lindquist E.A."/>
            <person name="Lipzen A."/>
            <person name="Lundell T."/>
            <person name="Morin E."/>
            <person name="Murat C."/>
            <person name="Sun H."/>
            <person name="Tunlid A."/>
            <person name="Henrissat B."/>
            <person name="Grigoriev I.V."/>
            <person name="Hibbett D.S."/>
            <person name="Martin F."/>
            <person name="Nordberg H.P."/>
            <person name="Cantor M.N."/>
            <person name="Hua S.X."/>
        </authorList>
    </citation>
    <scope>NUCLEOTIDE SEQUENCE [LARGE SCALE GENOMIC DNA]</scope>
    <source>
        <strain evidence="13 14">441</strain>
    </source>
</reference>
<dbReference type="Proteomes" id="UP000054018">
    <property type="component" value="Unassembled WGS sequence"/>
</dbReference>
<keyword evidence="5" id="KW-0378">Hydrolase</keyword>
<evidence type="ECO:0000256" key="7">
    <source>
        <dbReference type="ARBA" id="ARBA00022989"/>
    </source>
</evidence>
<evidence type="ECO:0000313" key="13">
    <source>
        <dbReference type="EMBL" id="KIK26689.1"/>
    </source>
</evidence>
<feature type="transmembrane region" description="Helical" evidence="11">
    <location>
        <begin position="194"/>
        <end position="211"/>
    </location>
</feature>
<keyword evidence="8 11" id="KW-0472">Membrane</keyword>
<dbReference type="OrthoDB" id="271604at2759"/>
<dbReference type="InterPro" id="IPR039731">
    <property type="entry name" value="Rce1"/>
</dbReference>
<evidence type="ECO:0000256" key="11">
    <source>
        <dbReference type="SAM" id="Phobius"/>
    </source>
</evidence>
<dbReference type="STRING" id="765257.A0A0C9ZL52"/>
<evidence type="ECO:0000256" key="6">
    <source>
        <dbReference type="ARBA" id="ARBA00022824"/>
    </source>
</evidence>
<gene>
    <name evidence="13" type="ORF">PISMIDRAFT_675598</name>
</gene>
<accession>A0A0C9ZL52</accession>
<evidence type="ECO:0000256" key="2">
    <source>
        <dbReference type="ARBA" id="ARBA00006897"/>
    </source>
</evidence>
<organism evidence="13 14">
    <name type="scientific">Pisolithus microcarpus 441</name>
    <dbReference type="NCBI Taxonomy" id="765257"/>
    <lineage>
        <taxon>Eukaryota</taxon>
        <taxon>Fungi</taxon>
        <taxon>Dikarya</taxon>
        <taxon>Basidiomycota</taxon>
        <taxon>Agaricomycotina</taxon>
        <taxon>Agaricomycetes</taxon>
        <taxon>Agaricomycetidae</taxon>
        <taxon>Boletales</taxon>
        <taxon>Sclerodermatineae</taxon>
        <taxon>Pisolithaceae</taxon>
        <taxon>Pisolithus</taxon>
    </lineage>
</organism>
<feature type="transmembrane region" description="Helical" evidence="11">
    <location>
        <begin position="12"/>
        <end position="31"/>
    </location>
</feature>
<feature type="transmembrane region" description="Helical" evidence="11">
    <location>
        <begin position="107"/>
        <end position="128"/>
    </location>
</feature>
<dbReference type="EMBL" id="KN833700">
    <property type="protein sequence ID" value="KIK26689.1"/>
    <property type="molecule type" value="Genomic_DNA"/>
</dbReference>
<dbReference type="PANTHER" id="PTHR13046:SF0">
    <property type="entry name" value="CAAX PRENYL PROTEASE 2"/>
    <property type="match status" value="1"/>
</dbReference>
<keyword evidence="4 11" id="KW-0812">Transmembrane</keyword>
<dbReference type="GO" id="GO:0071586">
    <property type="term" value="P:CAAX-box protein processing"/>
    <property type="evidence" value="ECO:0007669"/>
    <property type="project" value="InterPro"/>
</dbReference>
<dbReference type="GO" id="GO:0004222">
    <property type="term" value="F:metalloendopeptidase activity"/>
    <property type="evidence" value="ECO:0007669"/>
    <property type="project" value="InterPro"/>
</dbReference>
<proteinExistence type="inferred from homology"/>
<protein>
    <recommendedName>
        <fullName evidence="10">intramembrane prenyl-peptidase Rce1</fullName>
        <ecNumber evidence="10">3.4.26.1</ecNumber>
    </recommendedName>
</protein>
<reference evidence="14" key="2">
    <citation type="submission" date="2015-01" db="EMBL/GenBank/DDBJ databases">
        <title>Evolutionary Origins and Diversification of the Mycorrhizal Mutualists.</title>
        <authorList>
            <consortium name="DOE Joint Genome Institute"/>
            <consortium name="Mycorrhizal Genomics Consortium"/>
            <person name="Kohler A."/>
            <person name="Kuo A."/>
            <person name="Nagy L.G."/>
            <person name="Floudas D."/>
            <person name="Copeland A."/>
            <person name="Barry K.W."/>
            <person name="Cichocki N."/>
            <person name="Veneault-Fourrey C."/>
            <person name="LaButti K."/>
            <person name="Lindquist E.A."/>
            <person name="Lipzen A."/>
            <person name="Lundell T."/>
            <person name="Morin E."/>
            <person name="Murat C."/>
            <person name="Riley R."/>
            <person name="Ohm R."/>
            <person name="Sun H."/>
            <person name="Tunlid A."/>
            <person name="Henrissat B."/>
            <person name="Grigoriev I.V."/>
            <person name="Hibbett D.S."/>
            <person name="Martin F."/>
        </authorList>
    </citation>
    <scope>NUCLEOTIDE SEQUENCE [LARGE SCALE GENOMIC DNA]</scope>
    <source>
        <strain evidence="14">441</strain>
    </source>
</reference>
<name>A0A0C9ZL52_9AGAM</name>
<keyword evidence="6" id="KW-0256">Endoplasmic reticulum</keyword>
<evidence type="ECO:0000256" key="4">
    <source>
        <dbReference type="ARBA" id="ARBA00022692"/>
    </source>
</evidence>
<comment type="similarity">
    <text evidence="2">Belongs to the peptidase U48 family.</text>
</comment>
<sequence length="315" mass="35307">MAFILSTPLSIWSAHALAAIYTTTYVGSIYVSKGARLSFSKAKAHLDFGYFRPKEKYERWRDDPDVIRARLAAVSIATIICCALATGPVRAIAGNELDRFTLLPLTLSHLGITFSGLLPFLVTPVLYLGPLYSRFLVGTLPFQRNWTYQEDFVSVFFSVTGIRNYVVAPITEEVVFRACVLSAYYLANASRARMILLSPLAFGAAHIHHGWEVYNRYGRSPAALKRAVVGTAFQFAYTTVFGFYCSYLFLRTGSVFPPIAAHVFCNVMGVPQPGYDIGQRPDRKLAIILAYLSGIFSFVYVLQRWTYTKDSLFWS</sequence>
<comment type="subcellular location">
    <subcellularLocation>
        <location evidence="1">Endoplasmic reticulum membrane</location>
        <topology evidence="1">Multi-pass membrane protein</topology>
    </subcellularLocation>
</comment>
<dbReference type="EC" id="3.4.26.1" evidence="10"/>